<reference evidence="1 2" key="1">
    <citation type="submission" date="2019-06" db="EMBL/GenBank/DDBJ databases">
        <title>Genome sequence of Janthinobacterium lividum UCD_MED1.</title>
        <authorList>
            <person name="De Leon M.E."/>
            <person name="Jospin G."/>
        </authorList>
    </citation>
    <scope>NUCLEOTIDE SEQUENCE [LARGE SCALE GENOMIC DNA]</scope>
    <source>
        <strain evidence="1 2">UCD_MED1</strain>
    </source>
</reference>
<gene>
    <name evidence="1" type="ORF">FHI69_01755</name>
</gene>
<accession>A0A5C4P0H2</accession>
<dbReference type="Proteomes" id="UP000305681">
    <property type="component" value="Unassembled WGS sequence"/>
</dbReference>
<sequence>MTSNIQIPFSARYSGEHRQIDGDFPSTARIALLHLVLDLVEQQYVTGWYTIARELQRIARRPATVYDALNVASIEKANEDAHKLIWDIGWDRVYDFCERLYSHLVCELGYEGQYGYVVLKARSEVQAYVTDELQRLFLEEQLAFEFSDGLVRRQGRKHTVNMNTKAQIVLGDSRLTEARKHYDKALQFFRHPSNPDYENCVKECVCAVEAAGRTLFPMSKANTLGDLAKWLGNTSEVTVPKAIAQTITGIYAYRSGGNGVGHGGAEGGIATLEVTEYVLAVCASQIIFLVDVAKQLDTEVPF</sequence>
<name>A0A5C4P0H2_9BURK</name>
<evidence type="ECO:0000313" key="2">
    <source>
        <dbReference type="Proteomes" id="UP000305681"/>
    </source>
</evidence>
<protein>
    <recommendedName>
        <fullName evidence="3">Abortive infection protein-like C-terminal domain-containing protein</fullName>
    </recommendedName>
</protein>
<dbReference type="EMBL" id="VDGE01000001">
    <property type="protein sequence ID" value="TNC78049.1"/>
    <property type="molecule type" value="Genomic_DNA"/>
</dbReference>
<evidence type="ECO:0008006" key="3">
    <source>
        <dbReference type="Google" id="ProtNLM"/>
    </source>
</evidence>
<comment type="caution">
    <text evidence="1">The sequence shown here is derived from an EMBL/GenBank/DDBJ whole genome shotgun (WGS) entry which is preliminary data.</text>
</comment>
<evidence type="ECO:0000313" key="1">
    <source>
        <dbReference type="EMBL" id="TNC78049.1"/>
    </source>
</evidence>
<proteinExistence type="predicted"/>
<organism evidence="1 2">
    <name type="scientific">Janthinobacterium lividum</name>
    <dbReference type="NCBI Taxonomy" id="29581"/>
    <lineage>
        <taxon>Bacteria</taxon>
        <taxon>Pseudomonadati</taxon>
        <taxon>Pseudomonadota</taxon>
        <taxon>Betaproteobacteria</taxon>
        <taxon>Burkholderiales</taxon>
        <taxon>Oxalobacteraceae</taxon>
        <taxon>Janthinobacterium</taxon>
    </lineage>
</organism>
<dbReference type="RefSeq" id="WP_139089239.1">
    <property type="nucleotide sequence ID" value="NZ_VDGE01000001.1"/>
</dbReference>
<dbReference type="AlphaFoldDB" id="A0A5C4P0H2"/>